<evidence type="ECO:0000313" key="9">
    <source>
        <dbReference type="Proteomes" id="UP000242287"/>
    </source>
</evidence>
<comment type="subcellular location">
    <subcellularLocation>
        <location evidence="1 7">Secreted</location>
        <location evidence="1 7">Cell wall</location>
    </subcellularLocation>
</comment>
<name>A0A2A9NCT0_9AGAR</name>
<evidence type="ECO:0000256" key="3">
    <source>
        <dbReference type="ARBA" id="ARBA00022512"/>
    </source>
</evidence>
<dbReference type="EMBL" id="KZ302349">
    <property type="protein sequence ID" value="PFH45530.1"/>
    <property type="molecule type" value="Genomic_DNA"/>
</dbReference>
<evidence type="ECO:0000256" key="5">
    <source>
        <dbReference type="ARBA" id="ARBA00022729"/>
    </source>
</evidence>
<keyword evidence="9" id="KW-1185">Reference proteome</keyword>
<dbReference type="AlphaFoldDB" id="A0A2A9NCT0"/>
<dbReference type="Pfam" id="PF01185">
    <property type="entry name" value="Hydrophobin"/>
    <property type="match status" value="1"/>
</dbReference>
<keyword evidence="5 7" id="KW-0732">Signal</keyword>
<dbReference type="GO" id="GO:0009277">
    <property type="term" value="C:fungal-type cell wall"/>
    <property type="evidence" value="ECO:0007669"/>
    <property type="project" value="InterPro"/>
</dbReference>
<accession>A0A2A9NCT0</accession>
<dbReference type="CDD" id="cd23507">
    <property type="entry name" value="hydrophobin_I"/>
    <property type="match status" value="1"/>
</dbReference>
<sequence>MFAYFASAIVLSVALTAAGGPAAGDQSYCNSGSVQCCNSVQSVQQTSVQQLELILSQTGMGPSQLTGLVGVTCTPVDYMGNGSGGNSCNSQTVCCDNRNFNGVIAIGCMPINISL</sequence>
<keyword evidence="4 7" id="KW-0964">Secreted</keyword>
<dbReference type="InterPro" id="IPR001338">
    <property type="entry name" value="Class_I_Hydrophobin"/>
</dbReference>
<dbReference type="OrthoDB" id="4225815at2759"/>
<gene>
    <name evidence="8" type="ORF">AMATHDRAFT_9044</name>
</gene>
<evidence type="ECO:0000256" key="4">
    <source>
        <dbReference type="ARBA" id="ARBA00022525"/>
    </source>
</evidence>
<keyword evidence="3 7" id="KW-0134">Cell wall</keyword>
<dbReference type="InterPro" id="IPR019778">
    <property type="entry name" value="Class_I_Hydrophobin_CS"/>
</dbReference>
<dbReference type="SMART" id="SM00075">
    <property type="entry name" value="HYDRO"/>
    <property type="match status" value="1"/>
</dbReference>
<dbReference type="PROSITE" id="PS00956">
    <property type="entry name" value="HYDROPHOBIN"/>
    <property type="match status" value="1"/>
</dbReference>
<evidence type="ECO:0000256" key="6">
    <source>
        <dbReference type="ARBA" id="ARBA00023157"/>
    </source>
</evidence>
<evidence type="ECO:0000256" key="2">
    <source>
        <dbReference type="ARBA" id="ARBA00010446"/>
    </source>
</evidence>
<evidence type="ECO:0000256" key="7">
    <source>
        <dbReference type="RuleBase" id="RU365009"/>
    </source>
</evidence>
<reference evidence="8 9" key="1">
    <citation type="submission" date="2014-02" db="EMBL/GenBank/DDBJ databases">
        <title>Transposable element dynamics among asymbiotic and ectomycorrhizal Amanita fungi.</title>
        <authorList>
            <consortium name="DOE Joint Genome Institute"/>
            <person name="Hess J."/>
            <person name="Skrede I."/>
            <person name="Wolfe B."/>
            <person name="LaButti K."/>
            <person name="Ohm R.A."/>
            <person name="Grigoriev I.V."/>
            <person name="Pringle A."/>
        </authorList>
    </citation>
    <scope>NUCLEOTIDE SEQUENCE [LARGE SCALE GENOMIC DNA]</scope>
    <source>
        <strain evidence="8 9">SKay4041</strain>
    </source>
</reference>
<comment type="similarity">
    <text evidence="2 7">Belongs to the fungal hydrophobin family.</text>
</comment>
<evidence type="ECO:0000313" key="8">
    <source>
        <dbReference type="EMBL" id="PFH45530.1"/>
    </source>
</evidence>
<keyword evidence="6 7" id="KW-1015">Disulfide bond</keyword>
<evidence type="ECO:0000256" key="1">
    <source>
        <dbReference type="ARBA" id="ARBA00004191"/>
    </source>
</evidence>
<proteinExistence type="inferred from homology"/>
<dbReference type="GO" id="GO:0005199">
    <property type="term" value="F:structural constituent of cell wall"/>
    <property type="evidence" value="ECO:0007669"/>
    <property type="project" value="InterPro"/>
</dbReference>
<organism evidence="8 9">
    <name type="scientific">Amanita thiersii Skay4041</name>
    <dbReference type="NCBI Taxonomy" id="703135"/>
    <lineage>
        <taxon>Eukaryota</taxon>
        <taxon>Fungi</taxon>
        <taxon>Dikarya</taxon>
        <taxon>Basidiomycota</taxon>
        <taxon>Agaricomycotina</taxon>
        <taxon>Agaricomycetes</taxon>
        <taxon>Agaricomycetidae</taxon>
        <taxon>Agaricales</taxon>
        <taxon>Pluteineae</taxon>
        <taxon>Amanitaceae</taxon>
        <taxon>Amanita</taxon>
    </lineage>
</organism>
<feature type="chain" id="PRO_5013987568" description="Hydrophobin" evidence="7">
    <location>
        <begin position="25"/>
        <end position="115"/>
    </location>
</feature>
<dbReference type="Proteomes" id="UP000242287">
    <property type="component" value="Unassembled WGS sequence"/>
</dbReference>
<protein>
    <recommendedName>
        <fullName evidence="7">Hydrophobin</fullName>
    </recommendedName>
</protein>
<dbReference type="STRING" id="703135.A0A2A9NCT0"/>
<feature type="signal peptide" evidence="7">
    <location>
        <begin position="1"/>
        <end position="24"/>
    </location>
</feature>